<keyword evidence="2" id="KW-1185">Reference proteome</keyword>
<dbReference type="Proteomes" id="UP000238304">
    <property type="component" value="Chromosome"/>
</dbReference>
<dbReference type="EMBL" id="CP027231">
    <property type="protein sequence ID" value="AVM53307.1"/>
    <property type="molecule type" value="Genomic_DNA"/>
</dbReference>
<gene>
    <name evidence="1" type="ORF">C4H11_10535</name>
</gene>
<organism evidence="1 2">
    <name type="scientific">Bacteroides zoogleoformans</name>
    <dbReference type="NCBI Taxonomy" id="28119"/>
    <lineage>
        <taxon>Bacteria</taxon>
        <taxon>Pseudomonadati</taxon>
        <taxon>Bacteroidota</taxon>
        <taxon>Bacteroidia</taxon>
        <taxon>Bacteroidales</taxon>
        <taxon>Bacteroidaceae</taxon>
        <taxon>Bacteroides</taxon>
    </lineage>
</organism>
<reference evidence="1 2" key="1">
    <citation type="submission" date="2018-02" db="EMBL/GenBank/DDBJ databases">
        <authorList>
            <person name="Holder M.E."/>
            <person name="Ajami N.J."/>
            <person name="Petrosino J.F."/>
        </authorList>
    </citation>
    <scope>NUCLEOTIDE SEQUENCE [LARGE SCALE GENOMIC DNA]</scope>
    <source>
        <strain evidence="1 2">ATCC 33285</strain>
    </source>
</reference>
<dbReference type="Gene3D" id="3.30.1930.10">
    <property type="entry name" value="capsid protein of prophage domain"/>
    <property type="match status" value="1"/>
</dbReference>
<sequence length="376" mass="42582">MERSLIKQVNRKNMSARLNSRKVKPVFYPNFFDVKQKMSLKWETLTGEKGAPVIADVISYDASAPQKTREVVGKMSGDIPKTAVKRGMNESDWNEYRQLSRDCNGDADLQALLDLSFKDQDFVYNAVRARFEWWCMQLMSKGGFALNKSNNNGIVTEEFVGCGMPKANRKVAAKDWANASTADGLQDIEDVIVAAAADGVSLRYVIMRSDEFSLLKKQKSTMEKVKGWINQKDKLTITKKVINEYLAAQEKPVTIVVIDPSVRIEDESHKRTTVNPWESRRVCFLEDLNVGDIQHGPIAAESSVEYAKKATTLKKDFIFISKWSELEPFKEWTKAEANAIPVINDPDAMYILKADALAWEESENTEYTDTDDENGY</sequence>
<protein>
    <submittedName>
        <fullName evidence="1">Major capsid protein E</fullName>
    </submittedName>
</protein>
<dbReference type="Pfam" id="PF03864">
    <property type="entry name" value="Phage_cap_E"/>
    <property type="match status" value="1"/>
</dbReference>
<name>A0ABN5IKI5_9BACE</name>
<accession>A0ABN5IKI5</accession>
<dbReference type="RefSeq" id="WP_106041843.1">
    <property type="nucleotide sequence ID" value="NZ_CP027231.1"/>
</dbReference>
<dbReference type="Gene3D" id="3.15.30.10">
    <property type="entry name" value="putative capsid protein of prophage domain like"/>
    <property type="match status" value="1"/>
</dbReference>
<evidence type="ECO:0000313" key="1">
    <source>
        <dbReference type="EMBL" id="AVM53307.1"/>
    </source>
</evidence>
<evidence type="ECO:0000313" key="2">
    <source>
        <dbReference type="Proteomes" id="UP000238304"/>
    </source>
</evidence>
<proteinExistence type="predicted"/>
<dbReference type="InterPro" id="IPR005564">
    <property type="entry name" value="Major_capsid_GpE"/>
</dbReference>